<keyword evidence="1" id="KW-1133">Transmembrane helix</keyword>
<dbReference type="GO" id="GO:0016747">
    <property type="term" value="F:acyltransferase activity, transferring groups other than amino-acyl groups"/>
    <property type="evidence" value="ECO:0007669"/>
    <property type="project" value="TreeGrafter"/>
</dbReference>
<keyword evidence="1" id="KW-0812">Transmembrane</keyword>
<dbReference type="InterPro" id="IPR029058">
    <property type="entry name" value="AB_hydrolase_fold"/>
</dbReference>
<dbReference type="SUPFAM" id="SSF53474">
    <property type="entry name" value="alpha/beta-Hydrolases"/>
    <property type="match status" value="1"/>
</dbReference>
<feature type="transmembrane region" description="Helical" evidence="1">
    <location>
        <begin position="12"/>
        <end position="30"/>
    </location>
</feature>
<evidence type="ECO:0000256" key="1">
    <source>
        <dbReference type="SAM" id="Phobius"/>
    </source>
</evidence>
<dbReference type="AlphaFoldDB" id="A0A563DXU4"/>
<dbReference type="Pfam" id="PF00756">
    <property type="entry name" value="Esterase"/>
    <property type="match status" value="1"/>
</dbReference>
<gene>
    <name evidence="2" type="ORF">FGL98_15095</name>
</gene>
<dbReference type="OrthoDB" id="3723842at2"/>
<dbReference type="PANTHER" id="PTHR48098">
    <property type="entry name" value="ENTEROCHELIN ESTERASE-RELATED"/>
    <property type="match status" value="1"/>
</dbReference>
<reference evidence="2 3" key="2">
    <citation type="submission" date="2019-08" db="EMBL/GenBank/DDBJ databases">
        <title>Jejuicoccus antrihumi gen. nov., sp. nov., a new member of the family Dermacoccaceae isolated from a cave.</title>
        <authorList>
            <person name="Schumann P."/>
            <person name="Kim I.S."/>
        </authorList>
    </citation>
    <scope>NUCLEOTIDE SEQUENCE [LARGE SCALE GENOMIC DNA]</scope>
    <source>
        <strain evidence="2 3">C5-26</strain>
    </source>
</reference>
<reference evidence="2 3" key="1">
    <citation type="submission" date="2019-05" db="EMBL/GenBank/DDBJ databases">
        <authorList>
            <person name="Lee S.D."/>
        </authorList>
    </citation>
    <scope>NUCLEOTIDE SEQUENCE [LARGE SCALE GENOMIC DNA]</scope>
    <source>
        <strain evidence="2 3">C5-26</strain>
    </source>
</reference>
<dbReference type="EMBL" id="VCQV01000022">
    <property type="protein sequence ID" value="TWP35080.1"/>
    <property type="molecule type" value="Genomic_DNA"/>
</dbReference>
<dbReference type="InterPro" id="IPR050583">
    <property type="entry name" value="Mycobacterial_A85_antigen"/>
</dbReference>
<dbReference type="Gene3D" id="3.40.50.1820">
    <property type="entry name" value="alpha/beta hydrolase"/>
    <property type="match status" value="1"/>
</dbReference>
<organism evidence="2 3">
    <name type="scientific">Leekyejoonella antrihumi</name>
    <dbReference type="NCBI Taxonomy" id="1660198"/>
    <lineage>
        <taxon>Bacteria</taxon>
        <taxon>Bacillati</taxon>
        <taxon>Actinomycetota</taxon>
        <taxon>Actinomycetes</taxon>
        <taxon>Micrococcales</taxon>
        <taxon>Dermacoccaceae</taxon>
        <taxon>Leekyejoonella</taxon>
    </lineage>
</organism>
<protein>
    <recommendedName>
        <fullName evidence="4">Esterase</fullName>
    </recommendedName>
</protein>
<evidence type="ECO:0000313" key="2">
    <source>
        <dbReference type="EMBL" id="TWP35080.1"/>
    </source>
</evidence>
<dbReference type="PANTHER" id="PTHR48098:SF1">
    <property type="entry name" value="DIACYLGLYCEROL ACYLTRANSFERASE_MYCOLYLTRANSFERASE AG85A"/>
    <property type="match status" value="1"/>
</dbReference>
<keyword evidence="3" id="KW-1185">Reference proteome</keyword>
<comment type="caution">
    <text evidence="2">The sequence shown here is derived from an EMBL/GenBank/DDBJ whole genome shotgun (WGS) entry which is preliminary data.</text>
</comment>
<proteinExistence type="predicted"/>
<dbReference type="Proteomes" id="UP000320244">
    <property type="component" value="Unassembled WGS sequence"/>
</dbReference>
<evidence type="ECO:0008006" key="4">
    <source>
        <dbReference type="Google" id="ProtNLM"/>
    </source>
</evidence>
<sequence length="384" mass="41135">MIASVSLTGWPVLVLLGIVLVLLTVAAIGGRPRRGGRLAWSVRRGMLIVLSQLVAVAFVGAAVNDWGYFYGSWSDLFGGGPHQLTVVSGPAPDRSVGATMPGGSGSPLRASTWSNRSQYSSRGGVFSMPLPGRTTHLSTRALVYLPPQYFEPGWRGAKFPVVETFSGFPGDVLQLVDRLAYPQHLLTAIRAGTARPMILVMLDPAVVLPRDTECTNIPHGPQVLTYLAKDVPEDLRAHLRVSESAWGAMGHSTGGYCATKLAMLHPRQFSTAASLSGYYHAISDVTTGSLWGGSRSVRDVNDPEWRLRHLAPPHVSILATVGTLEGGSDGIVDSRLFASLARPPMVVQLVVVHGGGHNFTDYQLVLPEAFGWLSTHLTQSRTAS</sequence>
<feature type="transmembrane region" description="Helical" evidence="1">
    <location>
        <begin position="42"/>
        <end position="63"/>
    </location>
</feature>
<evidence type="ECO:0000313" key="3">
    <source>
        <dbReference type="Proteomes" id="UP000320244"/>
    </source>
</evidence>
<accession>A0A563DXU4</accession>
<dbReference type="InterPro" id="IPR000801">
    <property type="entry name" value="Esterase-like"/>
</dbReference>
<name>A0A563DXU4_9MICO</name>
<keyword evidence="1" id="KW-0472">Membrane</keyword>